<protein>
    <submittedName>
        <fullName evidence="3">Uncharacterized protein</fullName>
    </submittedName>
</protein>
<accession>A0A0N5ASV4</accession>
<sequence length="89" mass="10394">MLRLASLVKTAIRLNHKGYETTPPMRYFSVTQDICLFLILAGTCLSYPTYVLFNLKNLAPREVETLNPKLQADLDRRVAERERKMYFPE</sequence>
<name>A0A0N5ASV4_9BILA</name>
<evidence type="ECO:0000313" key="3">
    <source>
        <dbReference type="WBParaSite" id="SMUV_0000788801-mRNA-1"/>
    </source>
</evidence>
<feature type="transmembrane region" description="Helical" evidence="1">
    <location>
        <begin position="34"/>
        <end position="53"/>
    </location>
</feature>
<keyword evidence="1" id="KW-0812">Transmembrane</keyword>
<keyword evidence="1" id="KW-1133">Transmembrane helix</keyword>
<keyword evidence="2" id="KW-1185">Reference proteome</keyword>
<dbReference type="AlphaFoldDB" id="A0A0N5ASV4"/>
<dbReference type="Proteomes" id="UP000046393">
    <property type="component" value="Unplaced"/>
</dbReference>
<evidence type="ECO:0000256" key="1">
    <source>
        <dbReference type="SAM" id="Phobius"/>
    </source>
</evidence>
<dbReference type="STRING" id="451379.A0A0N5ASV4"/>
<dbReference type="WBParaSite" id="SMUV_0000788801-mRNA-1">
    <property type="protein sequence ID" value="SMUV_0000788801-mRNA-1"/>
    <property type="gene ID" value="SMUV_0000788801"/>
</dbReference>
<evidence type="ECO:0000313" key="2">
    <source>
        <dbReference type="Proteomes" id="UP000046393"/>
    </source>
</evidence>
<keyword evidence="1" id="KW-0472">Membrane</keyword>
<reference evidence="3" key="1">
    <citation type="submission" date="2017-02" db="UniProtKB">
        <authorList>
            <consortium name="WormBaseParasite"/>
        </authorList>
    </citation>
    <scope>IDENTIFICATION</scope>
</reference>
<organism evidence="2 3">
    <name type="scientific">Syphacia muris</name>
    <dbReference type="NCBI Taxonomy" id="451379"/>
    <lineage>
        <taxon>Eukaryota</taxon>
        <taxon>Metazoa</taxon>
        <taxon>Ecdysozoa</taxon>
        <taxon>Nematoda</taxon>
        <taxon>Chromadorea</taxon>
        <taxon>Rhabditida</taxon>
        <taxon>Spirurina</taxon>
        <taxon>Oxyuridomorpha</taxon>
        <taxon>Oxyuroidea</taxon>
        <taxon>Oxyuridae</taxon>
        <taxon>Syphacia</taxon>
    </lineage>
</organism>
<proteinExistence type="predicted"/>